<reference evidence="1 2" key="1">
    <citation type="journal article" date="2010" name="Nature">
        <title>The Ectocarpus genome and the independent evolution of multicellularity in brown algae.</title>
        <authorList>
            <person name="Cock J.M."/>
            <person name="Sterck L."/>
            <person name="Rouze P."/>
            <person name="Scornet D."/>
            <person name="Allen A.E."/>
            <person name="Amoutzias G."/>
            <person name="Anthouard V."/>
            <person name="Artiguenave F."/>
            <person name="Aury J.M."/>
            <person name="Badger J.H."/>
            <person name="Beszteri B."/>
            <person name="Billiau K."/>
            <person name="Bonnet E."/>
            <person name="Bothwell J.H."/>
            <person name="Bowler C."/>
            <person name="Boyen C."/>
            <person name="Brownlee C."/>
            <person name="Carrano C.J."/>
            <person name="Charrier B."/>
            <person name="Cho G.Y."/>
            <person name="Coelho S.M."/>
            <person name="Collen J."/>
            <person name="Corre E."/>
            <person name="Da Silva C."/>
            <person name="Delage L."/>
            <person name="Delaroque N."/>
            <person name="Dittami S.M."/>
            <person name="Doulbeau S."/>
            <person name="Elias M."/>
            <person name="Farnham G."/>
            <person name="Gachon C.M."/>
            <person name="Gschloessl B."/>
            <person name="Heesch S."/>
            <person name="Jabbari K."/>
            <person name="Jubin C."/>
            <person name="Kawai H."/>
            <person name="Kimura K."/>
            <person name="Kloareg B."/>
            <person name="Kupper F.C."/>
            <person name="Lang D."/>
            <person name="Le Bail A."/>
            <person name="Leblanc C."/>
            <person name="Lerouge P."/>
            <person name="Lohr M."/>
            <person name="Lopez P.J."/>
            <person name="Martens C."/>
            <person name="Maumus F."/>
            <person name="Michel G."/>
            <person name="Miranda-Saavedra D."/>
            <person name="Morales J."/>
            <person name="Moreau H."/>
            <person name="Motomura T."/>
            <person name="Nagasato C."/>
            <person name="Napoli C.A."/>
            <person name="Nelson D.R."/>
            <person name="Nyvall-Collen P."/>
            <person name="Peters A.F."/>
            <person name="Pommier C."/>
            <person name="Potin P."/>
            <person name="Poulain J."/>
            <person name="Quesneville H."/>
            <person name="Read B."/>
            <person name="Rensing S.A."/>
            <person name="Ritter A."/>
            <person name="Rousvoal S."/>
            <person name="Samanta M."/>
            <person name="Samson G."/>
            <person name="Schroeder D.C."/>
            <person name="Segurens B."/>
            <person name="Strittmatter M."/>
            <person name="Tonon T."/>
            <person name="Tregear J.W."/>
            <person name="Valentin K."/>
            <person name="von Dassow P."/>
            <person name="Yamagishi T."/>
            <person name="Van de Peer Y."/>
            <person name="Wincker P."/>
        </authorList>
    </citation>
    <scope>NUCLEOTIDE SEQUENCE [LARGE SCALE GENOMIC DNA]</scope>
    <source>
        <strain evidence="2">Ec32 / CCAP1310/4</strain>
    </source>
</reference>
<proteinExistence type="predicted"/>
<protein>
    <submittedName>
        <fullName evidence="1">Uncharacterized protein</fullName>
    </submittedName>
</protein>
<evidence type="ECO:0000313" key="1">
    <source>
        <dbReference type="EMBL" id="CBJ48542.1"/>
    </source>
</evidence>
<evidence type="ECO:0000313" key="2">
    <source>
        <dbReference type="Proteomes" id="UP000002630"/>
    </source>
</evidence>
<accession>D7FTG4</accession>
<keyword evidence="2" id="KW-1185">Reference proteome</keyword>
<name>D7FTG4_ECTSI</name>
<dbReference type="InParanoid" id="D7FTG4"/>
<dbReference type="EMBL" id="FN649736">
    <property type="protein sequence ID" value="CBJ48542.1"/>
    <property type="molecule type" value="Genomic_DNA"/>
</dbReference>
<organism evidence="1 2">
    <name type="scientific">Ectocarpus siliculosus</name>
    <name type="common">Brown alga</name>
    <name type="synonym">Conferva siliculosa</name>
    <dbReference type="NCBI Taxonomy" id="2880"/>
    <lineage>
        <taxon>Eukaryota</taxon>
        <taxon>Sar</taxon>
        <taxon>Stramenopiles</taxon>
        <taxon>Ochrophyta</taxon>
        <taxon>PX clade</taxon>
        <taxon>Phaeophyceae</taxon>
        <taxon>Ectocarpales</taxon>
        <taxon>Ectocarpaceae</taxon>
        <taxon>Ectocarpus</taxon>
    </lineage>
</organism>
<gene>
    <name evidence="1" type="ORF">Esi_0025_0093</name>
</gene>
<sequence>MVNRAWNAPELFRLWEENMSIDGGRSCARSTETAGKRRTML</sequence>
<dbReference type="AlphaFoldDB" id="D7FTG4"/>
<dbReference type="Proteomes" id="UP000002630">
    <property type="component" value="Linkage Group LG11"/>
</dbReference>
<dbReference type="EMBL" id="FN648431">
    <property type="protein sequence ID" value="CBJ48542.1"/>
    <property type="molecule type" value="Genomic_DNA"/>
</dbReference>